<reference evidence="3" key="1">
    <citation type="journal article" date="2019" name="Int. J. Syst. Evol. Microbiol.">
        <title>The Global Catalogue of Microorganisms (GCM) 10K type strain sequencing project: providing services to taxonomists for standard genome sequencing and annotation.</title>
        <authorList>
            <consortium name="The Broad Institute Genomics Platform"/>
            <consortium name="The Broad Institute Genome Sequencing Center for Infectious Disease"/>
            <person name="Wu L."/>
            <person name="Ma J."/>
        </authorList>
    </citation>
    <scope>NUCLEOTIDE SEQUENCE [LARGE SCALE GENOMIC DNA]</scope>
    <source>
        <strain evidence="3">KCTC 23701</strain>
    </source>
</reference>
<dbReference type="Pfam" id="PF07866">
    <property type="entry name" value="DUF1653"/>
    <property type="match status" value="1"/>
</dbReference>
<evidence type="ECO:0000259" key="1">
    <source>
        <dbReference type="Pfam" id="PF07866"/>
    </source>
</evidence>
<dbReference type="RefSeq" id="WP_189458802.1">
    <property type="nucleotide sequence ID" value="NZ_BMYO01000002.1"/>
</dbReference>
<feature type="domain" description="DUF1653" evidence="1">
    <location>
        <begin position="10"/>
        <end position="70"/>
    </location>
</feature>
<sequence>MTPRPQLQTGYYRHYKNLNYEVIDVVRHSETTEWMVLYRAQYGDFGLWVRPYDMFFEQVIVNGETVPRFAWVGPAE</sequence>
<proteinExistence type="predicted"/>
<dbReference type="InterPro" id="IPR037135">
    <property type="entry name" value="DUF1653-like_dom_sf"/>
</dbReference>
<comment type="caution">
    <text evidence="2">The sequence shown here is derived from an EMBL/GenBank/DDBJ whole genome shotgun (WGS) entry which is preliminary data.</text>
</comment>
<gene>
    <name evidence="2" type="ORF">GCM10007350_07240</name>
</gene>
<evidence type="ECO:0000313" key="2">
    <source>
        <dbReference type="EMBL" id="GHD58029.1"/>
    </source>
</evidence>
<name>A0ABQ3GY22_9NEIS</name>
<evidence type="ECO:0000313" key="3">
    <source>
        <dbReference type="Proteomes" id="UP000604737"/>
    </source>
</evidence>
<protein>
    <recommendedName>
        <fullName evidence="1">DUF1653 domain-containing protein</fullName>
    </recommendedName>
</protein>
<accession>A0ABQ3GY22</accession>
<dbReference type="InterPro" id="IPR023387">
    <property type="entry name" value="DUF1653-like_dom"/>
</dbReference>
<keyword evidence="3" id="KW-1185">Reference proteome</keyword>
<dbReference type="Proteomes" id="UP000604737">
    <property type="component" value="Unassembled WGS sequence"/>
</dbReference>
<dbReference type="EMBL" id="BMYO01000002">
    <property type="protein sequence ID" value="GHD58029.1"/>
    <property type="molecule type" value="Genomic_DNA"/>
</dbReference>
<organism evidence="2 3">
    <name type="scientific">Jeongeupia chitinilytica</name>
    <dbReference type="NCBI Taxonomy" id="1041641"/>
    <lineage>
        <taxon>Bacteria</taxon>
        <taxon>Pseudomonadati</taxon>
        <taxon>Pseudomonadota</taxon>
        <taxon>Betaproteobacteria</taxon>
        <taxon>Neisseriales</taxon>
        <taxon>Chitinibacteraceae</taxon>
        <taxon>Jeongeupia</taxon>
    </lineage>
</organism>
<dbReference type="Gene3D" id="2.30.30.320">
    <property type="entry name" value="DUF1653-like domain"/>
    <property type="match status" value="1"/>
</dbReference>